<keyword evidence="2" id="KW-1185">Reference proteome</keyword>
<evidence type="ECO:0000313" key="1">
    <source>
        <dbReference type="EMBL" id="MCF7569452.1"/>
    </source>
</evidence>
<proteinExistence type="predicted"/>
<dbReference type="AlphaFoldDB" id="A0AAE3JML4"/>
<organism evidence="1 2">
    <name type="scientific">Wocania arenilitoris</name>
    <dbReference type="NCBI Taxonomy" id="2044858"/>
    <lineage>
        <taxon>Bacteria</taxon>
        <taxon>Pseudomonadati</taxon>
        <taxon>Bacteroidota</taxon>
        <taxon>Flavobacteriia</taxon>
        <taxon>Flavobacteriales</taxon>
        <taxon>Flavobacteriaceae</taxon>
        <taxon>Wocania</taxon>
    </lineage>
</organism>
<accession>A0AAE3JML4</accession>
<dbReference type="EMBL" id="JAKKDU010000019">
    <property type="protein sequence ID" value="MCF7569452.1"/>
    <property type="molecule type" value="Genomic_DNA"/>
</dbReference>
<dbReference type="RefSeq" id="WP_237240782.1">
    <property type="nucleotide sequence ID" value="NZ_JAKKDU010000019.1"/>
</dbReference>
<evidence type="ECO:0000313" key="2">
    <source>
        <dbReference type="Proteomes" id="UP001199795"/>
    </source>
</evidence>
<name>A0AAE3JML4_9FLAO</name>
<reference evidence="1" key="1">
    <citation type="submission" date="2022-01" db="EMBL/GenBank/DDBJ databases">
        <title>Draft genome sequence of Sabulilitoribacter arenilitoris KCTC 52401.</title>
        <authorList>
            <person name="Oh J.-S."/>
        </authorList>
    </citation>
    <scope>NUCLEOTIDE SEQUENCE</scope>
    <source>
        <strain evidence="1">HMF6543</strain>
    </source>
</reference>
<protein>
    <submittedName>
        <fullName evidence="1">Uncharacterized protein</fullName>
    </submittedName>
</protein>
<dbReference type="InterPro" id="IPR024047">
    <property type="entry name" value="MM3350-like_sf"/>
</dbReference>
<comment type="caution">
    <text evidence="1">The sequence shown here is derived from an EMBL/GenBank/DDBJ whole genome shotgun (WGS) entry which is preliminary data.</text>
</comment>
<dbReference type="SUPFAM" id="SSF159941">
    <property type="entry name" value="MM3350-like"/>
    <property type="match status" value="1"/>
</dbReference>
<gene>
    <name evidence="1" type="ORF">L3X37_13945</name>
</gene>
<sequence length="262" mass="29913">MTEKIKSEGECVFCEKKFKKSGINRHLQTHLAKKVIKNAPGKSFHIKVETNPYWGSTPYFLSLWIDGEAKMKNLDTFLRDIWLECCGHLSSFTNPKNKKQDFGMFDYFEAEELLEKGKIKEYEQIMEHIKGEVPMSRKAKNTLCKGLKLEYDYDFGSTTSLLITVLNEYTNKADKNIMLLSRNEFLNIPCEMCSNKPSVVLCSACYEQASLFCTTCATKHSKTCEDFNDYASMHIVNSPRMGVCCYGGGTIDTKRDGILNVK</sequence>
<dbReference type="Proteomes" id="UP001199795">
    <property type="component" value="Unassembled WGS sequence"/>
</dbReference>